<gene>
    <name evidence="2" type="ORF">HN018_19495</name>
</gene>
<sequence length="134" mass="14810">MHRIEIVSDRRRAHDPAFRALVVANSYVPGTRIRELAARHGICTSLVYRWRRERAGAAVVKTGSALRLVPVHLVDEPRAAEKQPDQSRPVPPPTPKASTKPALIEIEFPGGVCVRVDETVNQAALRRIVAVLRG</sequence>
<dbReference type="RefSeq" id="WP_171837671.1">
    <property type="nucleotide sequence ID" value="NZ_CP053708.1"/>
</dbReference>
<evidence type="ECO:0000313" key="3">
    <source>
        <dbReference type="Proteomes" id="UP000500767"/>
    </source>
</evidence>
<dbReference type="KEGG" id="lck:HN018_19495"/>
<dbReference type="GO" id="GO:0043565">
    <property type="term" value="F:sequence-specific DNA binding"/>
    <property type="evidence" value="ECO:0007669"/>
    <property type="project" value="InterPro"/>
</dbReference>
<reference evidence="2 3" key="1">
    <citation type="journal article" date="2014" name="World J. Microbiol. Biotechnol.">
        <title>Biodiversity and physiological characteristics of Antarctic and Arctic lichens-associated bacteria.</title>
        <authorList>
            <person name="Lee Y.M."/>
            <person name="Kim E.H."/>
            <person name="Lee H.K."/>
            <person name="Hong S.G."/>
        </authorList>
    </citation>
    <scope>NUCLEOTIDE SEQUENCE [LARGE SCALE GENOMIC DNA]</scope>
    <source>
        <strain evidence="2 3">PAMC 26569</strain>
    </source>
</reference>
<dbReference type="InterPro" id="IPR010921">
    <property type="entry name" value="Trp_repressor/repl_initiator"/>
</dbReference>
<dbReference type="Pfam" id="PF01527">
    <property type="entry name" value="HTH_Tnp_1"/>
    <property type="match status" value="1"/>
</dbReference>
<keyword evidence="3" id="KW-1185">Reference proteome</keyword>
<organism evidence="2 3">
    <name type="scientific">Lichenicola cladoniae</name>
    <dbReference type="NCBI Taxonomy" id="1484109"/>
    <lineage>
        <taxon>Bacteria</taxon>
        <taxon>Pseudomonadati</taxon>
        <taxon>Pseudomonadota</taxon>
        <taxon>Alphaproteobacteria</taxon>
        <taxon>Acetobacterales</taxon>
        <taxon>Acetobacteraceae</taxon>
        <taxon>Lichenicola</taxon>
    </lineage>
</organism>
<dbReference type="GO" id="GO:0004803">
    <property type="term" value="F:transposase activity"/>
    <property type="evidence" value="ECO:0007669"/>
    <property type="project" value="InterPro"/>
</dbReference>
<feature type="region of interest" description="Disordered" evidence="1">
    <location>
        <begin position="77"/>
        <end position="101"/>
    </location>
</feature>
<proteinExistence type="predicted"/>
<dbReference type="Proteomes" id="UP000500767">
    <property type="component" value="Chromosome"/>
</dbReference>
<accession>A0A6M8HUR3</accession>
<dbReference type="AlphaFoldDB" id="A0A6M8HUR3"/>
<name>A0A6M8HUR3_9PROT</name>
<dbReference type="InterPro" id="IPR002514">
    <property type="entry name" value="Transposase_8"/>
</dbReference>
<dbReference type="NCBIfam" id="NF047595">
    <property type="entry name" value="IS66_ISRel24_TnpA"/>
    <property type="match status" value="1"/>
</dbReference>
<dbReference type="SUPFAM" id="SSF48295">
    <property type="entry name" value="TrpR-like"/>
    <property type="match status" value="1"/>
</dbReference>
<protein>
    <submittedName>
        <fullName evidence="2">Transposase</fullName>
    </submittedName>
</protein>
<dbReference type="GO" id="GO:0006313">
    <property type="term" value="P:DNA transposition"/>
    <property type="evidence" value="ECO:0007669"/>
    <property type="project" value="InterPro"/>
</dbReference>
<evidence type="ECO:0000313" key="2">
    <source>
        <dbReference type="EMBL" id="QKE91925.1"/>
    </source>
</evidence>
<evidence type="ECO:0000256" key="1">
    <source>
        <dbReference type="SAM" id="MobiDB-lite"/>
    </source>
</evidence>
<dbReference type="EMBL" id="CP053708">
    <property type="protein sequence ID" value="QKE91925.1"/>
    <property type="molecule type" value="Genomic_DNA"/>
</dbReference>